<evidence type="ECO:0000256" key="1">
    <source>
        <dbReference type="SAM" id="MobiDB-lite"/>
    </source>
</evidence>
<protein>
    <submittedName>
        <fullName evidence="2">Uncharacterized protein</fullName>
    </submittedName>
</protein>
<feature type="compositionally biased region" description="Basic and acidic residues" evidence="1">
    <location>
        <begin position="171"/>
        <end position="257"/>
    </location>
</feature>
<evidence type="ECO:0000313" key="2">
    <source>
        <dbReference type="EMBL" id="KAL1600442.1"/>
    </source>
</evidence>
<feature type="compositionally biased region" description="Basic and acidic residues" evidence="1">
    <location>
        <begin position="386"/>
        <end position="415"/>
    </location>
</feature>
<feature type="compositionally biased region" description="Polar residues" evidence="1">
    <location>
        <begin position="348"/>
        <end position="359"/>
    </location>
</feature>
<feature type="region of interest" description="Disordered" evidence="1">
    <location>
        <begin position="169"/>
        <end position="273"/>
    </location>
</feature>
<feature type="region of interest" description="Disordered" evidence="1">
    <location>
        <begin position="112"/>
        <end position="145"/>
    </location>
</feature>
<sequence length="559" mass="62990">MCEFTYTHLECGHRKQDHIDTSLCAYFERTGVHCQPDNRQHKERGTTVVTRKRKGRCFDCLQEAENADLAAAIKESIEASERDKRAREEAERVRREEDERIEWERKAWKQHEEAKLAERRRREEAETIKNNAAAAAERRAREAAELQAQMEKEQQDLLDRIAREEAEEAAELERKKDAEHKERLRLQKAEHDRKLAEKANEARRLREAARKAQEVADEQIRYNREVGIEHQHEADEDRVEREKEELNRKLAREKATEAAEAASPPPGNPTNLMPKTAVDYSTLVGHHGHQEIGHGMLGNRRIPLHESQKRAEPTKPSTTPGFKPAPSPMASLARPVQSSPTDYRIPQPSLTALPGTTTPDWKKNIHPRSGSNIMPAAELSGPTSELELRLAKRRAWEAEQEKIEAEKTNQERSEPGWHTVNKAPNSAAAPSKPTSAAPQTPAISTSPPPTYPVVPPLAQPKMTSASPPRTIAIANPPVSVKRIPSASSPPSTSPIPTPPPMPSLPTRVRVDSAASSPRAGNKQNNEDDEWDEPDSHKIRKQFSPDDVFGEQRRKGWRVE</sequence>
<feature type="region of interest" description="Disordered" evidence="1">
    <location>
        <begin position="306"/>
        <end position="559"/>
    </location>
</feature>
<evidence type="ECO:0000313" key="3">
    <source>
        <dbReference type="Proteomes" id="UP001521785"/>
    </source>
</evidence>
<feature type="compositionally biased region" description="Basic and acidic residues" evidence="1">
    <location>
        <begin position="549"/>
        <end position="559"/>
    </location>
</feature>
<feature type="compositionally biased region" description="Basic and acidic residues" evidence="1">
    <location>
        <begin position="136"/>
        <end position="145"/>
    </location>
</feature>
<feature type="compositionally biased region" description="Basic and acidic residues" evidence="1">
    <location>
        <begin position="112"/>
        <end position="127"/>
    </location>
</feature>
<proteinExistence type="predicted"/>
<feature type="compositionally biased region" description="Pro residues" evidence="1">
    <location>
        <begin position="491"/>
        <end position="503"/>
    </location>
</feature>
<accession>A0ABR3R7W1</accession>
<dbReference type="Proteomes" id="UP001521785">
    <property type="component" value="Unassembled WGS sequence"/>
</dbReference>
<name>A0ABR3R7W1_9PLEO</name>
<organism evidence="2 3">
    <name type="scientific">Paraconiothyrium brasiliense</name>
    <dbReference type="NCBI Taxonomy" id="300254"/>
    <lineage>
        <taxon>Eukaryota</taxon>
        <taxon>Fungi</taxon>
        <taxon>Dikarya</taxon>
        <taxon>Ascomycota</taxon>
        <taxon>Pezizomycotina</taxon>
        <taxon>Dothideomycetes</taxon>
        <taxon>Pleosporomycetidae</taxon>
        <taxon>Pleosporales</taxon>
        <taxon>Massarineae</taxon>
        <taxon>Didymosphaeriaceae</taxon>
        <taxon>Paraconiothyrium</taxon>
    </lineage>
</organism>
<gene>
    <name evidence="2" type="ORF">SLS60_006827</name>
</gene>
<dbReference type="EMBL" id="JAKJXO020000009">
    <property type="protein sequence ID" value="KAL1600442.1"/>
    <property type="molecule type" value="Genomic_DNA"/>
</dbReference>
<reference evidence="2 3" key="1">
    <citation type="submission" date="2024-02" db="EMBL/GenBank/DDBJ databases">
        <title>De novo assembly and annotation of 12 fungi associated with fruit tree decline syndrome in Ontario, Canada.</title>
        <authorList>
            <person name="Sulman M."/>
            <person name="Ellouze W."/>
            <person name="Ilyukhin E."/>
        </authorList>
    </citation>
    <scope>NUCLEOTIDE SEQUENCE [LARGE SCALE GENOMIC DNA]</scope>
    <source>
        <strain evidence="2 3">M42-189</strain>
    </source>
</reference>
<feature type="compositionally biased region" description="Low complexity" evidence="1">
    <location>
        <begin position="421"/>
        <end position="445"/>
    </location>
</feature>
<feature type="compositionally biased region" description="Pro residues" evidence="1">
    <location>
        <begin position="446"/>
        <end position="458"/>
    </location>
</feature>
<comment type="caution">
    <text evidence="2">The sequence shown here is derived from an EMBL/GenBank/DDBJ whole genome shotgun (WGS) entry which is preliminary data.</text>
</comment>
<keyword evidence="3" id="KW-1185">Reference proteome</keyword>